<evidence type="ECO:0000256" key="1">
    <source>
        <dbReference type="SAM" id="MobiDB-lite"/>
    </source>
</evidence>
<dbReference type="RefSeq" id="WP_138216862.1">
    <property type="nucleotide sequence ID" value="NZ_VASG01000011.1"/>
</dbReference>
<organism evidence="3 4">
    <name type="scientific">Pseudomonas nitroreducens</name>
    <dbReference type="NCBI Taxonomy" id="46680"/>
    <lineage>
        <taxon>Bacteria</taxon>
        <taxon>Pseudomonadati</taxon>
        <taxon>Pseudomonadota</taxon>
        <taxon>Gammaproteobacteria</taxon>
        <taxon>Pseudomonadales</taxon>
        <taxon>Pseudomonadaceae</taxon>
        <taxon>Pseudomonas</taxon>
    </lineage>
</organism>
<dbReference type="Gene3D" id="1.25.10.10">
    <property type="entry name" value="Leucine-rich Repeat Variant"/>
    <property type="match status" value="1"/>
</dbReference>
<keyword evidence="2" id="KW-1133">Transmembrane helix</keyword>
<feature type="region of interest" description="Disordered" evidence="1">
    <location>
        <begin position="1"/>
        <end position="27"/>
    </location>
</feature>
<reference evidence="4" key="2">
    <citation type="submission" date="2019-06" db="EMBL/GenBank/DDBJ databases">
        <title>AzeR, a transcriptional regulator that responds to azelaic acid in Pseudomonas nitroreducens.</title>
        <authorList>
            <person name="Bez C."/>
            <person name="Javvadi S.G."/>
            <person name="Bertani I."/>
            <person name="Devescovi G."/>
            <person name="Studholme D.J."/>
            <person name="Geller A."/>
            <person name="Levy A."/>
            <person name="Venturi V."/>
        </authorList>
    </citation>
    <scope>NUCLEOTIDE SEQUENCE [LARGE SCALE GENOMIC DNA]</scope>
    <source>
        <strain evidence="4">DSM 9128</strain>
    </source>
</reference>
<keyword evidence="2" id="KW-0472">Membrane</keyword>
<dbReference type="InterPro" id="IPR011989">
    <property type="entry name" value="ARM-like"/>
</dbReference>
<dbReference type="AlphaFoldDB" id="A0A5R8ZSY9"/>
<gene>
    <name evidence="3" type="ORF">FEA48_28930</name>
</gene>
<evidence type="ECO:0000313" key="4">
    <source>
        <dbReference type="Proteomes" id="UP000307510"/>
    </source>
</evidence>
<dbReference type="InterPro" id="IPR016024">
    <property type="entry name" value="ARM-type_fold"/>
</dbReference>
<evidence type="ECO:0000313" key="3">
    <source>
        <dbReference type="EMBL" id="TLP69514.1"/>
    </source>
</evidence>
<comment type="caution">
    <text evidence="3">The sequence shown here is derived from an EMBL/GenBank/DDBJ whole genome shotgun (WGS) entry which is preliminary data.</text>
</comment>
<dbReference type="EMBL" id="VASG01000011">
    <property type="protein sequence ID" value="TLP69514.1"/>
    <property type="molecule type" value="Genomic_DNA"/>
</dbReference>
<feature type="transmembrane region" description="Helical" evidence="2">
    <location>
        <begin position="34"/>
        <end position="57"/>
    </location>
</feature>
<keyword evidence="2" id="KW-0812">Transmembrane</keyword>
<feature type="transmembrane region" description="Helical" evidence="2">
    <location>
        <begin position="94"/>
        <end position="113"/>
    </location>
</feature>
<reference evidence="3 4" key="1">
    <citation type="submission" date="2019-05" db="EMBL/GenBank/DDBJ databases">
        <authorList>
            <person name="Moore K."/>
            <person name="O'Neill P."/>
            <person name="Farbos A."/>
            <person name="Studholme D.J."/>
        </authorList>
    </citation>
    <scope>NUCLEOTIDE SEQUENCE [LARGE SCALE GENOMIC DNA]</scope>
    <source>
        <strain evidence="3 4">DSM 9128</strain>
    </source>
</reference>
<protein>
    <recommendedName>
        <fullName evidence="5">HEAT repeat domain-containing protein</fullName>
    </recommendedName>
</protein>
<dbReference type="Proteomes" id="UP000307510">
    <property type="component" value="Unassembled WGS sequence"/>
</dbReference>
<feature type="transmembrane region" description="Helical" evidence="2">
    <location>
        <begin position="64"/>
        <end position="82"/>
    </location>
</feature>
<evidence type="ECO:0008006" key="5">
    <source>
        <dbReference type="Google" id="ProtNLM"/>
    </source>
</evidence>
<name>A0A5R8ZSY9_PSENT</name>
<accession>A0A5R8ZSY9</accession>
<proteinExistence type="predicted"/>
<sequence>MNGVSDPPGDPTPNPPPNPPPPHSAATEDGWPAFATPILCTAIAIGFVLILFGWLVARFAPFSWMLETFIVCTGLSIILGAFGTRAKIKVLDEAGVLVGVAAVAVIIFMTLLNQMSDRYVHIKLSGDIQPKQVKTVELYGDNQYPGSLLGNHNSWSFYIFGKEIRSPTVDLKIVFTGDEDLEADFGCIKSEQITPHLASGRTIHWKYSKKNNRLVNVETNQVVGVIGCETPEDFARHPATVNQMIAFRMFREAAADDEVPANDAKIQDLIADLDSDSSLVRRDARARLGESGAPAIEPLLDSFSQPNVSYRTQLGALVALNSMARQKTDVETFKAGITDAELEELVGATAHNDETLRKYAAEFLYRIGDPRTITPALNKFQSSSANGKYNLLLVIKGSLAQASPEQKQALAVKVEQLKSVDTPKTNQLIEDILTEVSN</sequence>
<dbReference type="SUPFAM" id="SSF48371">
    <property type="entry name" value="ARM repeat"/>
    <property type="match status" value="1"/>
</dbReference>
<feature type="compositionally biased region" description="Pro residues" evidence="1">
    <location>
        <begin position="8"/>
        <end position="23"/>
    </location>
</feature>
<evidence type="ECO:0000256" key="2">
    <source>
        <dbReference type="SAM" id="Phobius"/>
    </source>
</evidence>